<reference evidence="2 3" key="1">
    <citation type="submission" date="2018-06" db="EMBL/GenBank/DDBJ databases">
        <title>Comparative genomics reveals the genomic features of Rhizophagus irregularis, R. cerebriforme, R. diaphanum and Gigaspora rosea, and their symbiotic lifestyle signature.</title>
        <authorList>
            <person name="Morin E."/>
            <person name="San Clemente H."/>
            <person name="Chen E.C.H."/>
            <person name="De La Providencia I."/>
            <person name="Hainaut M."/>
            <person name="Kuo A."/>
            <person name="Kohler A."/>
            <person name="Murat C."/>
            <person name="Tang N."/>
            <person name="Roy S."/>
            <person name="Loubradou J."/>
            <person name="Henrissat B."/>
            <person name="Grigoriev I.V."/>
            <person name="Corradi N."/>
            <person name="Roux C."/>
            <person name="Martin F.M."/>
        </authorList>
    </citation>
    <scope>NUCLEOTIDE SEQUENCE [LARGE SCALE GENOMIC DNA]</scope>
    <source>
        <strain evidence="2 3">DAOM 194757</strain>
    </source>
</reference>
<sequence length="192" mass="23259">MTRKNCDPKEFMLFILNEHLKFIDRLKRRKIPNKYYPLVDKEKEKTKQHIELITKILPSIIKKPLENDNRKLEKKQKKDNLIQRKDNEIQRKDDLIQKKVNKIEDLHKIIVKKDNQILILEEQMNNLQAEYKEYEGEEDEDEEDEGEDKGEEDEGEETKVKKIKMRKMKMNENGGEIEWKLMVFDQCVIFLI</sequence>
<dbReference type="OrthoDB" id="2395747at2759"/>
<proteinExistence type="predicted"/>
<dbReference type="AlphaFoldDB" id="A0A397UC23"/>
<dbReference type="EMBL" id="QKWP01001605">
    <property type="protein sequence ID" value="RIB07744.1"/>
    <property type="molecule type" value="Genomic_DNA"/>
</dbReference>
<dbReference type="Proteomes" id="UP000266673">
    <property type="component" value="Unassembled WGS sequence"/>
</dbReference>
<evidence type="ECO:0000313" key="2">
    <source>
        <dbReference type="EMBL" id="RIB07744.1"/>
    </source>
</evidence>
<feature type="region of interest" description="Disordered" evidence="1">
    <location>
        <begin position="133"/>
        <end position="161"/>
    </location>
</feature>
<feature type="compositionally biased region" description="Acidic residues" evidence="1">
    <location>
        <begin position="135"/>
        <end position="156"/>
    </location>
</feature>
<evidence type="ECO:0000313" key="3">
    <source>
        <dbReference type="Proteomes" id="UP000266673"/>
    </source>
</evidence>
<name>A0A397UC23_9GLOM</name>
<accession>A0A397UC23</accession>
<comment type="caution">
    <text evidence="2">The sequence shown here is derived from an EMBL/GenBank/DDBJ whole genome shotgun (WGS) entry which is preliminary data.</text>
</comment>
<gene>
    <name evidence="2" type="ORF">C2G38_2213487</name>
</gene>
<keyword evidence="3" id="KW-1185">Reference proteome</keyword>
<protein>
    <submittedName>
        <fullName evidence="2">Uncharacterized protein</fullName>
    </submittedName>
</protein>
<organism evidence="2 3">
    <name type="scientific">Gigaspora rosea</name>
    <dbReference type="NCBI Taxonomy" id="44941"/>
    <lineage>
        <taxon>Eukaryota</taxon>
        <taxon>Fungi</taxon>
        <taxon>Fungi incertae sedis</taxon>
        <taxon>Mucoromycota</taxon>
        <taxon>Glomeromycotina</taxon>
        <taxon>Glomeromycetes</taxon>
        <taxon>Diversisporales</taxon>
        <taxon>Gigasporaceae</taxon>
        <taxon>Gigaspora</taxon>
    </lineage>
</organism>
<evidence type="ECO:0000256" key="1">
    <source>
        <dbReference type="SAM" id="MobiDB-lite"/>
    </source>
</evidence>